<protein>
    <submittedName>
        <fullName evidence="1">Uncharacterized protein</fullName>
    </submittedName>
</protein>
<evidence type="ECO:0000313" key="1">
    <source>
        <dbReference type="EMBL" id="KZV45368.1"/>
    </source>
</evidence>
<reference evidence="1 2" key="1">
    <citation type="journal article" date="2015" name="Proc. Natl. Acad. Sci. U.S.A.">
        <title>The resurrection genome of Boea hygrometrica: A blueprint for survival of dehydration.</title>
        <authorList>
            <person name="Xiao L."/>
            <person name="Yang G."/>
            <person name="Zhang L."/>
            <person name="Yang X."/>
            <person name="Zhao S."/>
            <person name="Ji Z."/>
            <person name="Zhou Q."/>
            <person name="Hu M."/>
            <person name="Wang Y."/>
            <person name="Chen M."/>
            <person name="Xu Y."/>
            <person name="Jin H."/>
            <person name="Xiao X."/>
            <person name="Hu G."/>
            <person name="Bao F."/>
            <person name="Hu Y."/>
            <person name="Wan P."/>
            <person name="Li L."/>
            <person name="Deng X."/>
            <person name="Kuang T."/>
            <person name="Xiang C."/>
            <person name="Zhu J.K."/>
            <person name="Oliver M.J."/>
            <person name="He Y."/>
        </authorList>
    </citation>
    <scope>NUCLEOTIDE SEQUENCE [LARGE SCALE GENOMIC DNA]</scope>
    <source>
        <strain evidence="2">cv. XS01</strain>
    </source>
</reference>
<accession>A0A2Z7CEK8</accession>
<name>A0A2Z7CEK8_9LAMI</name>
<evidence type="ECO:0000313" key="2">
    <source>
        <dbReference type="Proteomes" id="UP000250235"/>
    </source>
</evidence>
<gene>
    <name evidence="1" type="ORF">F511_09025</name>
</gene>
<organism evidence="1 2">
    <name type="scientific">Dorcoceras hygrometricum</name>
    <dbReference type="NCBI Taxonomy" id="472368"/>
    <lineage>
        <taxon>Eukaryota</taxon>
        <taxon>Viridiplantae</taxon>
        <taxon>Streptophyta</taxon>
        <taxon>Embryophyta</taxon>
        <taxon>Tracheophyta</taxon>
        <taxon>Spermatophyta</taxon>
        <taxon>Magnoliopsida</taxon>
        <taxon>eudicotyledons</taxon>
        <taxon>Gunneridae</taxon>
        <taxon>Pentapetalae</taxon>
        <taxon>asterids</taxon>
        <taxon>lamiids</taxon>
        <taxon>Lamiales</taxon>
        <taxon>Gesneriaceae</taxon>
        <taxon>Didymocarpoideae</taxon>
        <taxon>Trichosporeae</taxon>
        <taxon>Loxocarpinae</taxon>
        <taxon>Dorcoceras</taxon>
    </lineage>
</organism>
<sequence>MFTEPSPLIPTVDDVALSKVGSVEFSFPRCFFLYLFRRLCHPNSLDVTGSVLVANSLRRIQVPVLSVRAVRAVVVPDLPSVRNVEEDTHLCSVWEFSAFAIIAGSTNILHGCVPWLDLSLPLPHRRAILAGHLVVDLFPFSSRGWENLSTGCSSSLVLHVLDSLPNLISQDLSRHK</sequence>
<dbReference type="Proteomes" id="UP000250235">
    <property type="component" value="Unassembled WGS sequence"/>
</dbReference>
<proteinExistence type="predicted"/>
<dbReference type="EMBL" id="KQ996358">
    <property type="protein sequence ID" value="KZV45368.1"/>
    <property type="molecule type" value="Genomic_DNA"/>
</dbReference>
<keyword evidence="2" id="KW-1185">Reference proteome</keyword>
<dbReference type="AlphaFoldDB" id="A0A2Z7CEK8"/>